<feature type="transmembrane region" description="Helical" evidence="1">
    <location>
        <begin position="77"/>
        <end position="98"/>
    </location>
</feature>
<proteinExistence type="predicted"/>
<dbReference type="RefSeq" id="WP_126496135.1">
    <property type="nucleotide sequence ID" value="NZ_LR962863.1"/>
</dbReference>
<dbReference type="Proteomes" id="UP000264146">
    <property type="component" value="Chromosome"/>
</dbReference>
<dbReference type="EMBL" id="UHEF01000001">
    <property type="protein sequence ID" value="SUM90379.1"/>
    <property type="molecule type" value="Genomic_DNA"/>
</dbReference>
<feature type="transmembrane region" description="Helical" evidence="1">
    <location>
        <begin position="128"/>
        <end position="153"/>
    </location>
</feature>
<dbReference type="PANTHER" id="PTHR41771:SF1">
    <property type="entry name" value="MEMBRANE PROTEIN"/>
    <property type="match status" value="1"/>
</dbReference>
<dbReference type="Pfam" id="PF07907">
    <property type="entry name" value="YibE_F"/>
    <property type="match status" value="1"/>
</dbReference>
<organism evidence="3">
    <name type="scientific">Staphylococcus schleiferi</name>
    <dbReference type="NCBI Taxonomy" id="1295"/>
    <lineage>
        <taxon>Bacteria</taxon>
        <taxon>Bacillati</taxon>
        <taxon>Bacillota</taxon>
        <taxon>Bacilli</taxon>
        <taxon>Bacillales</taxon>
        <taxon>Staphylococcaceae</taxon>
        <taxon>Staphylococcus</taxon>
    </lineage>
</organism>
<feature type="transmembrane region" description="Helical" evidence="1">
    <location>
        <begin position="174"/>
        <end position="202"/>
    </location>
</feature>
<protein>
    <submittedName>
        <fullName evidence="3">Membrane protein</fullName>
    </submittedName>
</protein>
<dbReference type="PANTHER" id="PTHR41771">
    <property type="entry name" value="MEMBRANE PROTEIN-RELATED"/>
    <property type="match status" value="1"/>
</dbReference>
<feature type="transmembrane region" description="Helical" evidence="1">
    <location>
        <begin position="222"/>
        <end position="246"/>
    </location>
</feature>
<dbReference type="EMBL" id="LR962863">
    <property type="protein sequence ID" value="CAD7360727.1"/>
    <property type="molecule type" value="Genomic_DNA"/>
</dbReference>
<keyword evidence="1" id="KW-1133">Transmembrane helix</keyword>
<evidence type="ECO:0000313" key="3">
    <source>
        <dbReference type="EMBL" id="SUM90379.1"/>
    </source>
</evidence>
<feature type="transmembrane region" description="Helical" evidence="1">
    <location>
        <begin position="35"/>
        <end position="68"/>
    </location>
</feature>
<dbReference type="InterPro" id="IPR012507">
    <property type="entry name" value="YibE_F"/>
</dbReference>
<reference evidence="3" key="1">
    <citation type="submission" date="2018-06" db="EMBL/GenBank/DDBJ databases">
        <authorList>
            <consortium name="Pathogen Informatics"/>
            <person name="Doyle S."/>
        </authorList>
    </citation>
    <scope>NUCLEOTIDE SEQUENCE [LARGE SCALE GENOMIC DNA]</scope>
    <source>
        <strain evidence="3">NCTC12218</strain>
    </source>
</reference>
<reference evidence="2 4" key="2">
    <citation type="submission" date="2020-11" db="EMBL/GenBank/DDBJ databases">
        <authorList>
            <consortium name="Pathogen Informatics"/>
        </authorList>
    </citation>
    <scope>NUCLEOTIDE SEQUENCE [LARGE SCALE GENOMIC DNA]</scope>
    <source>
        <strain evidence="2 4">NCTC12218</strain>
    </source>
</reference>
<sequence>MNAIVILSLFLLILMLVFGGRSGFVSFLTLFLNFIVLFIAILFIVFRAPIYLVTFVFCIIIAVINLFLLNKFNIKTLAAFISSIVTTLLMIAAIYLSVHWGHLQGFTQEEQDETYVFSLNIGIDMEQFMIFTVILAVIAAVIDLAITISSPVFELHEANPSLTKRELFQSGMRVGREIFATSANTIYLALLGGSMTIVFWFFNLHYSFGHLINAKLFAQELVTIVLGGIAIAICIPITSIITAWLVKQYHH</sequence>
<name>A0A7Z7QRI5_STASC</name>
<evidence type="ECO:0000313" key="2">
    <source>
        <dbReference type="EMBL" id="CAD7360727.1"/>
    </source>
</evidence>
<gene>
    <name evidence="3" type="ORF">NCTC12218_02429</name>
</gene>
<keyword evidence="1" id="KW-0812">Transmembrane</keyword>
<accession>A0A7Z7QRI5</accession>
<dbReference type="PIRSF" id="PIRSF031503">
    <property type="entry name" value="UCP031503_mp"/>
    <property type="match status" value="1"/>
</dbReference>
<dbReference type="AlphaFoldDB" id="A0A7Z7QRI5"/>
<keyword evidence="1" id="KW-0472">Membrane</keyword>
<dbReference type="InterPro" id="IPR014564">
    <property type="entry name" value="UCP031503_TM"/>
</dbReference>
<evidence type="ECO:0000256" key="1">
    <source>
        <dbReference type="SAM" id="Phobius"/>
    </source>
</evidence>
<evidence type="ECO:0000313" key="4">
    <source>
        <dbReference type="Proteomes" id="UP000264146"/>
    </source>
</evidence>